<accession>A0AAE4CNE4</accession>
<proteinExistence type="inferred from homology"/>
<evidence type="ECO:0000256" key="8">
    <source>
        <dbReference type="RuleBase" id="RU000461"/>
    </source>
</evidence>
<comment type="similarity">
    <text evidence="2 8">Belongs to the cytochrome P450 family.</text>
</comment>
<dbReference type="PRINTS" id="PR00385">
    <property type="entry name" value="P450"/>
</dbReference>
<evidence type="ECO:0000256" key="5">
    <source>
        <dbReference type="ARBA" id="ARBA00023002"/>
    </source>
</evidence>
<dbReference type="PROSITE" id="PS00086">
    <property type="entry name" value="CYTOCHROME_P450"/>
    <property type="match status" value="1"/>
</dbReference>
<evidence type="ECO:0000313" key="10">
    <source>
        <dbReference type="EMBL" id="MDR7304345.1"/>
    </source>
</evidence>
<dbReference type="GO" id="GO:0005506">
    <property type="term" value="F:iron ion binding"/>
    <property type="evidence" value="ECO:0007669"/>
    <property type="project" value="InterPro"/>
</dbReference>
<keyword evidence="11" id="KW-1185">Reference proteome</keyword>
<keyword evidence="3 8" id="KW-0349">Heme</keyword>
<dbReference type="Pfam" id="PF00067">
    <property type="entry name" value="p450"/>
    <property type="match status" value="1"/>
</dbReference>
<dbReference type="InterPro" id="IPR002397">
    <property type="entry name" value="Cyt_P450_B"/>
</dbReference>
<feature type="region of interest" description="Disordered" evidence="9">
    <location>
        <begin position="1"/>
        <end position="29"/>
    </location>
</feature>
<dbReference type="InterPro" id="IPR017972">
    <property type="entry name" value="Cyt_P450_CS"/>
</dbReference>
<reference evidence="10" key="1">
    <citation type="submission" date="2023-07" db="EMBL/GenBank/DDBJ databases">
        <title>Sequencing the genomes of 1000 actinobacteria strains.</title>
        <authorList>
            <person name="Klenk H.-P."/>
        </authorList>
    </citation>
    <scope>NUCLEOTIDE SEQUENCE</scope>
    <source>
        <strain evidence="10">DSM 45977</strain>
    </source>
</reference>
<keyword evidence="7 8" id="KW-0503">Monooxygenase</keyword>
<evidence type="ECO:0000313" key="11">
    <source>
        <dbReference type="Proteomes" id="UP001180845"/>
    </source>
</evidence>
<dbReference type="Proteomes" id="UP001180845">
    <property type="component" value="Unassembled WGS sequence"/>
</dbReference>
<organism evidence="10 11">
    <name type="scientific">Haloactinomyces albus</name>
    <dbReference type="NCBI Taxonomy" id="1352928"/>
    <lineage>
        <taxon>Bacteria</taxon>
        <taxon>Bacillati</taxon>
        <taxon>Actinomycetota</taxon>
        <taxon>Actinomycetes</taxon>
        <taxon>Actinopolysporales</taxon>
        <taxon>Actinopolysporaceae</taxon>
        <taxon>Haloactinomyces</taxon>
    </lineage>
</organism>
<dbReference type="InterPro" id="IPR036396">
    <property type="entry name" value="Cyt_P450_sf"/>
</dbReference>
<name>A0AAE4CNE4_9ACTN</name>
<dbReference type="CDD" id="cd11031">
    <property type="entry name" value="Cyp158A-like"/>
    <property type="match status" value="1"/>
</dbReference>
<evidence type="ECO:0000256" key="3">
    <source>
        <dbReference type="ARBA" id="ARBA00022617"/>
    </source>
</evidence>
<dbReference type="EMBL" id="JAVDXW010000001">
    <property type="protein sequence ID" value="MDR7304345.1"/>
    <property type="molecule type" value="Genomic_DNA"/>
</dbReference>
<keyword evidence="4 8" id="KW-0479">Metal-binding</keyword>
<keyword evidence="5 8" id="KW-0560">Oxidoreductase</keyword>
<comment type="caution">
    <text evidence="10">The sequence shown here is derived from an EMBL/GenBank/DDBJ whole genome shotgun (WGS) entry which is preliminary data.</text>
</comment>
<dbReference type="PRINTS" id="PR00359">
    <property type="entry name" value="BP450"/>
</dbReference>
<comment type="cofactor">
    <cofactor evidence="1">
        <name>heme</name>
        <dbReference type="ChEBI" id="CHEBI:30413"/>
    </cofactor>
</comment>
<dbReference type="RefSeq" id="WP_310277961.1">
    <property type="nucleotide sequence ID" value="NZ_JAVDXW010000001.1"/>
</dbReference>
<evidence type="ECO:0000256" key="7">
    <source>
        <dbReference type="ARBA" id="ARBA00023033"/>
    </source>
</evidence>
<dbReference type="GO" id="GO:0004497">
    <property type="term" value="F:monooxygenase activity"/>
    <property type="evidence" value="ECO:0007669"/>
    <property type="project" value="UniProtKB-KW"/>
</dbReference>
<dbReference type="PANTHER" id="PTHR46696">
    <property type="entry name" value="P450, PUTATIVE (EUROFUNG)-RELATED"/>
    <property type="match status" value="1"/>
</dbReference>
<dbReference type="PANTHER" id="PTHR46696:SF5">
    <property type="entry name" value="CYTOCHROME P450 BJ-1"/>
    <property type="match status" value="1"/>
</dbReference>
<evidence type="ECO:0000256" key="4">
    <source>
        <dbReference type="ARBA" id="ARBA00022723"/>
    </source>
</evidence>
<dbReference type="GO" id="GO:0020037">
    <property type="term" value="F:heme binding"/>
    <property type="evidence" value="ECO:0007669"/>
    <property type="project" value="InterPro"/>
</dbReference>
<dbReference type="InterPro" id="IPR001128">
    <property type="entry name" value="Cyt_P450"/>
</dbReference>
<evidence type="ECO:0000256" key="2">
    <source>
        <dbReference type="ARBA" id="ARBA00010617"/>
    </source>
</evidence>
<protein>
    <submittedName>
        <fullName evidence="10">Cytochrome P450</fullName>
    </submittedName>
</protein>
<sequence length="416" mass="45527">MHRDDSEEAIVVGSDGEQALNYPIPGSAALEPPQEWERLRQQCPVAKVNLPSGDEASLVTRYQDVKRVLSDPRFTRQLDADDAARVSANESGGVFNSSLADSIPQTGEGHQQWRRMVAKWFTAKRMKALQPEIETMAEHLIDDMFKQGHPADLKASLGFPLPVWVICNLLGVPDSDRDRFSYWSDTLLNLTRYGQAEVEAAQAEFVEYMAAHVAAKRAEPGDDLLSTLTTDTDSGGDRLSDAALVSTGQGLLVAGHETTANMIGKMVAMLLADRRRWEQLLADRSLVRTAVEEALRFDANPGFGMPRYITEEAEVADTRLPRGTTVVCSMAAANRDEDAFEGADEMALDRSPNPHLAFGSGAHSCLGQALARTELQAVLDVLLRRIPSLELAVAAEDLHRVEGLVVGGLNEVPVRW</sequence>
<gene>
    <name evidence="10" type="ORF">JOF55_004526</name>
</gene>
<dbReference type="SUPFAM" id="SSF48264">
    <property type="entry name" value="Cytochrome P450"/>
    <property type="match status" value="1"/>
</dbReference>
<evidence type="ECO:0000256" key="9">
    <source>
        <dbReference type="SAM" id="MobiDB-lite"/>
    </source>
</evidence>
<keyword evidence="6 8" id="KW-0408">Iron</keyword>
<dbReference type="Gene3D" id="1.10.630.10">
    <property type="entry name" value="Cytochrome P450"/>
    <property type="match status" value="1"/>
</dbReference>
<dbReference type="GO" id="GO:0016705">
    <property type="term" value="F:oxidoreductase activity, acting on paired donors, with incorporation or reduction of molecular oxygen"/>
    <property type="evidence" value="ECO:0007669"/>
    <property type="project" value="InterPro"/>
</dbReference>
<dbReference type="FunFam" id="1.10.630.10:FF:000018">
    <property type="entry name" value="Cytochrome P450 monooxygenase"/>
    <property type="match status" value="1"/>
</dbReference>
<evidence type="ECO:0000256" key="1">
    <source>
        <dbReference type="ARBA" id="ARBA00001971"/>
    </source>
</evidence>
<evidence type="ECO:0000256" key="6">
    <source>
        <dbReference type="ARBA" id="ARBA00023004"/>
    </source>
</evidence>
<dbReference type="AlphaFoldDB" id="A0AAE4CNE4"/>